<dbReference type="InterPro" id="IPR018062">
    <property type="entry name" value="HTH_AraC-typ_CS"/>
</dbReference>
<accession>A0ABR8NCC3</accession>
<organism evidence="5 6">
    <name type="scientific">Nocardioides cavernae</name>
    <dbReference type="NCBI Taxonomy" id="1921566"/>
    <lineage>
        <taxon>Bacteria</taxon>
        <taxon>Bacillati</taxon>
        <taxon>Actinomycetota</taxon>
        <taxon>Actinomycetes</taxon>
        <taxon>Propionibacteriales</taxon>
        <taxon>Nocardioidaceae</taxon>
        <taxon>Nocardioides</taxon>
    </lineage>
</organism>
<dbReference type="EMBL" id="JACXYZ010000001">
    <property type="protein sequence ID" value="MBD3924524.1"/>
    <property type="molecule type" value="Genomic_DNA"/>
</dbReference>
<evidence type="ECO:0000256" key="3">
    <source>
        <dbReference type="ARBA" id="ARBA00023163"/>
    </source>
</evidence>
<evidence type="ECO:0000259" key="4">
    <source>
        <dbReference type="PROSITE" id="PS01124"/>
    </source>
</evidence>
<evidence type="ECO:0000313" key="6">
    <source>
        <dbReference type="Proteomes" id="UP000618818"/>
    </source>
</evidence>
<dbReference type="PROSITE" id="PS00041">
    <property type="entry name" value="HTH_ARAC_FAMILY_1"/>
    <property type="match status" value="1"/>
</dbReference>
<reference evidence="5 6" key="1">
    <citation type="submission" date="2020-09" db="EMBL/GenBank/DDBJ databases">
        <title>novel species in genus Nocardioides.</title>
        <authorList>
            <person name="Zhang G."/>
        </authorList>
    </citation>
    <scope>NUCLEOTIDE SEQUENCE [LARGE SCALE GENOMIC DNA]</scope>
    <source>
        <strain evidence="5 6">KCTC 39551</strain>
    </source>
</reference>
<dbReference type="SMART" id="SM00342">
    <property type="entry name" value="HTH_ARAC"/>
    <property type="match status" value="1"/>
</dbReference>
<dbReference type="Pfam" id="PF12833">
    <property type="entry name" value="HTH_18"/>
    <property type="match status" value="1"/>
</dbReference>
<feature type="domain" description="HTH araC/xylS-type" evidence="4">
    <location>
        <begin position="223"/>
        <end position="322"/>
    </location>
</feature>
<keyword evidence="6" id="KW-1185">Reference proteome</keyword>
<name>A0ABR8NCC3_9ACTN</name>
<dbReference type="InterPro" id="IPR050204">
    <property type="entry name" value="AraC_XylS_family_regulators"/>
</dbReference>
<dbReference type="PANTHER" id="PTHR46796">
    <property type="entry name" value="HTH-TYPE TRANSCRIPTIONAL ACTIVATOR RHAS-RELATED"/>
    <property type="match status" value="1"/>
</dbReference>
<dbReference type="Gene3D" id="1.10.10.60">
    <property type="entry name" value="Homeodomain-like"/>
    <property type="match status" value="1"/>
</dbReference>
<evidence type="ECO:0000256" key="2">
    <source>
        <dbReference type="ARBA" id="ARBA00023125"/>
    </source>
</evidence>
<dbReference type="PANTHER" id="PTHR46796:SF12">
    <property type="entry name" value="HTH-TYPE DNA-BINDING TRANSCRIPTIONAL ACTIVATOR EUTR"/>
    <property type="match status" value="1"/>
</dbReference>
<gene>
    <name evidence="5" type="ORF">IEZ26_07835</name>
</gene>
<dbReference type="InterPro" id="IPR009057">
    <property type="entry name" value="Homeodomain-like_sf"/>
</dbReference>
<dbReference type="InterPro" id="IPR018060">
    <property type="entry name" value="HTH_AraC"/>
</dbReference>
<keyword evidence="3" id="KW-0804">Transcription</keyword>
<dbReference type="RefSeq" id="WP_191194289.1">
    <property type="nucleotide sequence ID" value="NZ_JACXYZ010000001.1"/>
</dbReference>
<keyword evidence="1" id="KW-0805">Transcription regulation</keyword>
<dbReference type="Proteomes" id="UP000618818">
    <property type="component" value="Unassembled WGS sequence"/>
</dbReference>
<evidence type="ECO:0000313" key="5">
    <source>
        <dbReference type="EMBL" id="MBD3924524.1"/>
    </source>
</evidence>
<comment type="caution">
    <text evidence="5">The sequence shown here is derived from an EMBL/GenBank/DDBJ whole genome shotgun (WGS) entry which is preliminary data.</text>
</comment>
<proteinExistence type="predicted"/>
<dbReference type="SUPFAM" id="SSF46689">
    <property type="entry name" value="Homeodomain-like"/>
    <property type="match status" value="1"/>
</dbReference>
<protein>
    <submittedName>
        <fullName evidence="5">Helix-turn-helix transcriptional regulator</fullName>
    </submittedName>
</protein>
<evidence type="ECO:0000256" key="1">
    <source>
        <dbReference type="ARBA" id="ARBA00023015"/>
    </source>
</evidence>
<keyword evidence="2" id="KW-0238">DNA-binding</keyword>
<dbReference type="PROSITE" id="PS01124">
    <property type="entry name" value="HTH_ARAC_FAMILY_2"/>
    <property type="match status" value="1"/>
</dbReference>
<sequence length="325" mass="35221">MPHTRSRRGLPEAFEFEGSGDAARDWLEQAFGARLRLAGELGDVRHHRTDHGTVAFDHLSIGGRVTFDADALPTLVVVDVLGGSITYTRDGATDTAHDGETILASGWQMPFTGNGECYDIRLTSITGDLLAAAVAEIDPARSGPDARFRSYVPHSQAAAARWRATVDELAASFPDVSAVLGHADASLLLGHTLLDTFPNDVVDGFTRAGARGELYGDSPSAVRRALNVIEDRADQELTLEQLASTVAVTPRALQYAFRKELGCTPQDYLRRVRLDLARQSLRDGSSDSVGDAAARFGFFNPGRFASDYRQVFDENPGQTMQRNPS</sequence>